<evidence type="ECO:0000256" key="3">
    <source>
        <dbReference type="ARBA" id="ARBA00022679"/>
    </source>
</evidence>
<sequence>MNIIFMGTPEFAVPCLDILVKDGHAVTSVYTQPDKPVGRRQVLTPPAVKVLAQSLGIPVYQPNTLKGEETAAIIAAQNPDVIVVTAYGKLLPRSVLEIPKHGCINVHASLLPKYRGAGPIQWSVINGEQETGVTTMYMAQGLDTGDMILKCATAIGPEETAGELHDRLSILGAQLLSQTLRLVAEGKAPREVQNDTESCYAPMLSKEMALIDFSKPAWEVHNLIRGLSPWPVAYTLLDGKALKVHRARISDRRGECGVLLEDGALVIGCGGNTAIELLEVQYEGGKRMTAELFLRGHRLQKGLKF</sequence>
<dbReference type="Pfam" id="PF02911">
    <property type="entry name" value="Formyl_trans_C"/>
    <property type="match status" value="1"/>
</dbReference>
<comment type="function">
    <text evidence="5">Attaches a formyl group to the free amino group of methionyl-tRNA(fMet). The formyl group appears to play a dual role in the initiator identity of N-formylmethionyl-tRNA by promoting its recognition by IF2 and preventing the misappropriation of this tRNA by the elongation apparatus.</text>
</comment>
<dbReference type="CDD" id="cd08646">
    <property type="entry name" value="FMT_core_Met-tRNA-FMT_N"/>
    <property type="match status" value="1"/>
</dbReference>
<dbReference type="SUPFAM" id="SSF50486">
    <property type="entry name" value="FMT C-terminal domain-like"/>
    <property type="match status" value="1"/>
</dbReference>
<dbReference type="InterPro" id="IPR011034">
    <property type="entry name" value="Formyl_transferase-like_C_sf"/>
</dbReference>
<evidence type="ECO:0000256" key="5">
    <source>
        <dbReference type="HAMAP-Rule" id="MF_00182"/>
    </source>
</evidence>
<dbReference type="Pfam" id="PF00551">
    <property type="entry name" value="Formyl_trans_N"/>
    <property type="match status" value="1"/>
</dbReference>
<gene>
    <name evidence="5" type="primary">fmt</name>
    <name evidence="8" type="ORF">SAMN05192585_10454</name>
</gene>
<dbReference type="InterPro" id="IPR044135">
    <property type="entry name" value="Met-tRNA-FMT_C"/>
</dbReference>
<dbReference type="InterPro" id="IPR005793">
    <property type="entry name" value="Formyl_trans_C"/>
</dbReference>
<feature type="domain" description="Formyl transferase C-terminal" evidence="7">
    <location>
        <begin position="204"/>
        <end position="298"/>
    </location>
</feature>
<dbReference type="EMBL" id="FNID01000004">
    <property type="protein sequence ID" value="SDM73666.1"/>
    <property type="molecule type" value="Genomic_DNA"/>
</dbReference>
<comment type="similarity">
    <text evidence="1 5">Belongs to the Fmt family.</text>
</comment>
<dbReference type="InterPro" id="IPR036477">
    <property type="entry name" value="Formyl_transf_N_sf"/>
</dbReference>
<dbReference type="RefSeq" id="WP_092637996.1">
    <property type="nucleotide sequence ID" value="NZ_FNID01000004.1"/>
</dbReference>
<keyword evidence="3 5" id="KW-0808">Transferase</keyword>
<dbReference type="FunFam" id="3.40.50.12230:FF:000001">
    <property type="entry name" value="Methionyl-tRNA formyltransferase"/>
    <property type="match status" value="1"/>
</dbReference>
<dbReference type="SUPFAM" id="SSF53328">
    <property type="entry name" value="Formyltransferase"/>
    <property type="match status" value="1"/>
</dbReference>
<dbReference type="GO" id="GO:0004479">
    <property type="term" value="F:methionyl-tRNA formyltransferase activity"/>
    <property type="evidence" value="ECO:0007669"/>
    <property type="project" value="UniProtKB-UniRule"/>
</dbReference>
<keyword evidence="4 5" id="KW-0648">Protein biosynthesis</keyword>
<dbReference type="NCBIfam" id="TIGR00460">
    <property type="entry name" value="fmt"/>
    <property type="match status" value="1"/>
</dbReference>
<evidence type="ECO:0000259" key="7">
    <source>
        <dbReference type="Pfam" id="PF02911"/>
    </source>
</evidence>
<dbReference type="PANTHER" id="PTHR11138:SF5">
    <property type="entry name" value="METHIONYL-TRNA FORMYLTRANSFERASE, MITOCHONDRIAL"/>
    <property type="match status" value="1"/>
</dbReference>
<dbReference type="HAMAP" id="MF_00182">
    <property type="entry name" value="Formyl_trans"/>
    <property type="match status" value="1"/>
</dbReference>
<keyword evidence="9" id="KW-1185">Reference proteome</keyword>
<dbReference type="InterPro" id="IPR005794">
    <property type="entry name" value="Fmt"/>
</dbReference>
<reference evidence="8 9" key="1">
    <citation type="submission" date="2016-10" db="EMBL/GenBank/DDBJ databases">
        <authorList>
            <person name="de Groot N.N."/>
        </authorList>
    </citation>
    <scope>NUCLEOTIDE SEQUENCE [LARGE SCALE GENOMIC DNA]</scope>
    <source>
        <strain evidence="8 9">CGMCC 1.5012</strain>
    </source>
</reference>
<feature type="binding site" evidence="5">
    <location>
        <begin position="109"/>
        <end position="112"/>
    </location>
    <ligand>
        <name>(6S)-5,6,7,8-tetrahydrofolate</name>
        <dbReference type="ChEBI" id="CHEBI:57453"/>
    </ligand>
</feature>
<dbReference type="CDD" id="cd08704">
    <property type="entry name" value="Met_tRNA_FMT_C"/>
    <property type="match status" value="1"/>
</dbReference>
<protein>
    <recommendedName>
        <fullName evidence="2 5">Methionyl-tRNA formyltransferase</fullName>
        <ecNumber evidence="2 5">2.1.2.9</ecNumber>
    </recommendedName>
</protein>
<dbReference type="GO" id="GO:0005829">
    <property type="term" value="C:cytosol"/>
    <property type="evidence" value="ECO:0007669"/>
    <property type="project" value="TreeGrafter"/>
</dbReference>
<feature type="domain" description="Formyl transferase N-terminal" evidence="6">
    <location>
        <begin position="1"/>
        <end position="179"/>
    </location>
</feature>
<dbReference type="EC" id="2.1.2.9" evidence="2 5"/>
<dbReference type="AlphaFoldDB" id="A0A1G9VNI5"/>
<dbReference type="STRING" id="258515.SAMN05192585_10454"/>
<evidence type="ECO:0000313" key="8">
    <source>
        <dbReference type="EMBL" id="SDM73666.1"/>
    </source>
</evidence>
<dbReference type="PANTHER" id="PTHR11138">
    <property type="entry name" value="METHIONYL-TRNA FORMYLTRANSFERASE"/>
    <property type="match status" value="1"/>
</dbReference>
<accession>A0A1G9VNI5</accession>
<comment type="catalytic activity">
    <reaction evidence="5">
        <text>L-methionyl-tRNA(fMet) + (6R)-10-formyltetrahydrofolate = N-formyl-L-methionyl-tRNA(fMet) + (6S)-5,6,7,8-tetrahydrofolate + H(+)</text>
        <dbReference type="Rhea" id="RHEA:24380"/>
        <dbReference type="Rhea" id="RHEA-COMP:9952"/>
        <dbReference type="Rhea" id="RHEA-COMP:9953"/>
        <dbReference type="ChEBI" id="CHEBI:15378"/>
        <dbReference type="ChEBI" id="CHEBI:57453"/>
        <dbReference type="ChEBI" id="CHEBI:78530"/>
        <dbReference type="ChEBI" id="CHEBI:78844"/>
        <dbReference type="ChEBI" id="CHEBI:195366"/>
        <dbReference type="EC" id="2.1.2.9"/>
    </reaction>
</comment>
<evidence type="ECO:0000256" key="1">
    <source>
        <dbReference type="ARBA" id="ARBA00010699"/>
    </source>
</evidence>
<evidence type="ECO:0000256" key="2">
    <source>
        <dbReference type="ARBA" id="ARBA00012261"/>
    </source>
</evidence>
<name>A0A1G9VNI5_9FIRM</name>
<dbReference type="InterPro" id="IPR002376">
    <property type="entry name" value="Formyl_transf_N"/>
</dbReference>
<proteinExistence type="inferred from homology"/>
<dbReference type="InterPro" id="IPR041711">
    <property type="entry name" value="Met-tRNA-FMT_N"/>
</dbReference>
<evidence type="ECO:0000313" key="9">
    <source>
        <dbReference type="Proteomes" id="UP000199182"/>
    </source>
</evidence>
<dbReference type="Proteomes" id="UP000199182">
    <property type="component" value="Unassembled WGS sequence"/>
</dbReference>
<organism evidence="8 9">
    <name type="scientific">Acetanaerobacterium elongatum</name>
    <dbReference type="NCBI Taxonomy" id="258515"/>
    <lineage>
        <taxon>Bacteria</taxon>
        <taxon>Bacillati</taxon>
        <taxon>Bacillota</taxon>
        <taxon>Clostridia</taxon>
        <taxon>Eubacteriales</taxon>
        <taxon>Oscillospiraceae</taxon>
        <taxon>Acetanaerobacterium</taxon>
    </lineage>
</organism>
<dbReference type="OrthoDB" id="9802815at2"/>
<evidence type="ECO:0000259" key="6">
    <source>
        <dbReference type="Pfam" id="PF00551"/>
    </source>
</evidence>
<evidence type="ECO:0000256" key="4">
    <source>
        <dbReference type="ARBA" id="ARBA00022917"/>
    </source>
</evidence>
<dbReference type="Gene3D" id="3.40.50.12230">
    <property type="match status" value="1"/>
</dbReference>